<evidence type="ECO:0000313" key="1">
    <source>
        <dbReference type="EMBL" id="ADL33043.1"/>
    </source>
</evidence>
<dbReference type="Pfam" id="PF13419">
    <property type="entry name" value="HAD_2"/>
    <property type="match status" value="1"/>
</dbReference>
<dbReference type="InterPro" id="IPR023214">
    <property type="entry name" value="HAD_sf"/>
</dbReference>
<dbReference type="eggNOG" id="COG0546">
    <property type="taxonomic scope" value="Bacteria"/>
</dbReference>
<dbReference type="InterPro" id="IPR041492">
    <property type="entry name" value="HAD_2"/>
</dbReference>
<dbReference type="InterPro" id="IPR050155">
    <property type="entry name" value="HAD-like_hydrolase_sf"/>
</dbReference>
<dbReference type="PANTHER" id="PTHR43434">
    <property type="entry name" value="PHOSPHOGLYCOLATE PHOSPHATASE"/>
    <property type="match status" value="1"/>
</dbReference>
<organism evidence="1 2">
    <name type="scientific">Butyrivibrio proteoclasticus (strain ATCC 51982 / DSM 14932 / B316)</name>
    <name type="common">Clostridium proteoclasticum</name>
    <dbReference type="NCBI Taxonomy" id="515622"/>
    <lineage>
        <taxon>Bacteria</taxon>
        <taxon>Bacillati</taxon>
        <taxon>Bacillota</taxon>
        <taxon>Clostridia</taxon>
        <taxon>Lachnospirales</taxon>
        <taxon>Lachnospiraceae</taxon>
        <taxon>Butyrivibrio</taxon>
    </lineage>
</organism>
<dbReference type="SFLD" id="SFLDS00003">
    <property type="entry name" value="Haloacid_Dehalogenase"/>
    <property type="match status" value="1"/>
</dbReference>
<dbReference type="InterPro" id="IPR036412">
    <property type="entry name" value="HAD-like_sf"/>
</dbReference>
<dbReference type="HOGENOM" id="CLU_1250237_0_0_9"/>
<dbReference type="EMBL" id="CP001810">
    <property type="protein sequence ID" value="ADL33043.1"/>
    <property type="molecule type" value="Genomic_DNA"/>
</dbReference>
<proteinExistence type="predicted"/>
<dbReference type="KEGG" id="bpb:bpr_I0295"/>
<dbReference type="Proteomes" id="UP000001299">
    <property type="component" value="Chromosome 1"/>
</dbReference>
<dbReference type="RefSeq" id="WP_013279700.1">
    <property type="nucleotide sequence ID" value="NC_014387.1"/>
</dbReference>
<dbReference type="PANTHER" id="PTHR43434:SF1">
    <property type="entry name" value="PHOSPHOGLYCOLATE PHOSPHATASE"/>
    <property type="match status" value="1"/>
</dbReference>
<dbReference type="GO" id="GO:0008967">
    <property type="term" value="F:phosphoglycolate phosphatase activity"/>
    <property type="evidence" value="ECO:0007669"/>
    <property type="project" value="TreeGrafter"/>
</dbReference>
<dbReference type="STRING" id="515622.bpr_I0295"/>
<evidence type="ECO:0000313" key="2">
    <source>
        <dbReference type="Proteomes" id="UP000001299"/>
    </source>
</evidence>
<protein>
    <submittedName>
        <fullName evidence="1">Hydrolase HAD superfamily</fullName>
    </submittedName>
</protein>
<sequence>MKYKCLVFDHDDTTVNSTATIHYPSFVEYMKRYHPEINYSLEEYVKYNFYPGVLEFFKEMCGLSDEEMKEEEIFWYEYARTHVADAFPGIKEIMERQKAEGGYIAVVSHSYAENILRDYEHNALPKPDIIFGWEQPLEERKPAPVPIYKIEEKFNLEPKDILMIDDLKPGLDMAKAAGIDFAAACWCFDIPENEQHMRANTPYVFKSVSEFADFLN</sequence>
<dbReference type="SFLD" id="SFLDG01129">
    <property type="entry name" value="C1.5:_HAD__Beta-PGM__Phosphata"/>
    <property type="match status" value="1"/>
</dbReference>
<dbReference type="SUPFAM" id="SSF56784">
    <property type="entry name" value="HAD-like"/>
    <property type="match status" value="1"/>
</dbReference>
<name>E0RYG2_BUTPB</name>
<keyword evidence="2" id="KW-1185">Reference proteome</keyword>
<dbReference type="AlphaFoldDB" id="E0RYG2"/>
<dbReference type="InterPro" id="IPR023198">
    <property type="entry name" value="PGP-like_dom2"/>
</dbReference>
<reference evidence="1 2" key="1">
    <citation type="journal article" date="2010" name="PLoS ONE">
        <title>The glycobiome of the rumen bacterium Butyrivibrio proteoclasticus B316(T) highlights adaptation to a polysaccharide-rich environment.</title>
        <authorList>
            <person name="Kelly W.J."/>
            <person name="Leahy S.C."/>
            <person name="Altermann E."/>
            <person name="Yeoman C.J."/>
            <person name="Dunne J.C."/>
            <person name="Kong Z."/>
            <person name="Pacheco D.M."/>
            <person name="Li D."/>
            <person name="Noel S.J."/>
            <person name="Moon C.D."/>
            <person name="Cookson A.L."/>
            <person name="Attwood G.T."/>
        </authorList>
    </citation>
    <scope>NUCLEOTIDE SEQUENCE [LARGE SCALE GENOMIC DNA]</scope>
    <source>
        <strain evidence="2">ATCC 51982 / DSM 14932 / B316</strain>
    </source>
</reference>
<gene>
    <name evidence="1" type="ordered locus">bpr_I0295</name>
</gene>
<dbReference type="Gene3D" id="1.10.150.240">
    <property type="entry name" value="Putative phosphatase, domain 2"/>
    <property type="match status" value="1"/>
</dbReference>
<dbReference type="Gene3D" id="3.40.50.1000">
    <property type="entry name" value="HAD superfamily/HAD-like"/>
    <property type="match status" value="1"/>
</dbReference>
<dbReference type="GO" id="GO:0006281">
    <property type="term" value="P:DNA repair"/>
    <property type="evidence" value="ECO:0007669"/>
    <property type="project" value="TreeGrafter"/>
</dbReference>
<keyword evidence="1" id="KW-0378">Hydrolase</keyword>
<accession>E0RYG2</accession>